<dbReference type="Pfam" id="PF01208">
    <property type="entry name" value="URO-D"/>
    <property type="match status" value="1"/>
</dbReference>
<dbReference type="GO" id="GO:0032259">
    <property type="term" value="P:methylation"/>
    <property type="evidence" value="ECO:0007669"/>
    <property type="project" value="UniProtKB-KW"/>
</dbReference>
<dbReference type="GO" id="GO:0004853">
    <property type="term" value="F:uroporphyrinogen decarboxylase activity"/>
    <property type="evidence" value="ECO:0007669"/>
    <property type="project" value="InterPro"/>
</dbReference>
<dbReference type="AlphaFoldDB" id="A0A1U9NL06"/>
<reference evidence="3" key="1">
    <citation type="submission" date="2017-02" db="EMBL/GenBank/DDBJ databases">
        <title>Comparative genomics and description of representatives of a novel lineage of planctomycetes thriving in anoxic sediments.</title>
        <authorList>
            <person name="Spring S."/>
            <person name="Bunk B."/>
            <person name="Sproer C."/>
        </authorList>
    </citation>
    <scope>NUCLEOTIDE SEQUENCE [LARGE SCALE GENOMIC DNA]</scope>
    <source>
        <strain evidence="3">ST-NAGAB-D1</strain>
    </source>
</reference>
<dbReference type="KEGG" id="alus:STSP2_01428"/>
<keyword evidence="3" id="KW-1185">Reference proteome</keyword>
<dbReference type="PANTHER" id="PTHR47099">
    <property type="entry name" value="METHYLCOBAMIDE:COM METHYLTRANSFERASE MTBA"/>
    <property type="match status" value="1"/>
</dbReference>
<dbReference type="GO" id="GO:0008168">
    <property type="term" value="F:methyltransferase activity"/>
    <property type="evidence" value="ECO:0007669"/>
    <property type="project" value="UniProtKB-KW"/>
</dbReference>
<dbReference type="RefSeq" id="WP_146661125.1">
    <property type="nucleotide sequence ID" value="NZ_CP019791.1"/>
</dbReference>
<keyword evidence="2" id="KW-0489">Methyltransferase</keyword>
<dbReference type="STRING" id="1936003.STSP2_01428"/>
<dbReference type="InterPro" id="IPR052024">
    <property type="entry name" value="Methanogen_methyltrans"/>
</dbReference>
<dbReference type="GO" id="GO:0006779">
    <property type="term" value="P:porphyrin-containing compound biosynthetic process"/>
    <property type="evidence" value="ECO:0007669"/>
    <property type="project" value="InterPro"/>
</dbReference>
<accession>A0A1U9NL06</accession>
<gene>
    <name evidence="2" type="ORF">STSP2_01428</name>
</gene>
<sequence>MTNRENFLRALRRDNPQKVPFEFVLCPSQVEELKRRTGTKDFREHFGFPLRYIELNPTKMDVDYSVFYDDLPADAEPLHWNPEWGIMGVAGSTAHFQEMLHPMKNFTSVQQVLDYPWPDYLEDYRWQGVDAQIQNFVERDLIAIGNMQMTVFELAWYLRGMDKFMMDMVMDPDMANAIMDKLIELRVGMAKRFAGCGADILMLGDDVSTQEDMMMSPAMWRDTQKWRLAKVIDAARSVKPDILIFYHGDGNLQKIIPDLIEIGVDILNPVQPECMDPKEVKKLYGDNLSFWGCLGTQTTLPFGTADEVEAKCKELIETVGAGGGLLLAPTHMVEPDVPWENIEAFARAIDKYGRY</sequence>
<protein>
    <submittedName>
        <fullName evidence="2">Methylcobalamin:coenzyme M methyltransferase</fullName>
    </submittedName>
</protein>
<dbReference type="InterPro" id="IPR038071">
    <property type="entry name" value="UROD/MetE-like_sf"/>
</dbReference>
<dbReference type="OrthoDB" id="9815759at2"/>
<dbReference type="EMBL" id="CP019791">
    <property type="protein sequence ID" value="AQT68270.1"/>
    <property type="molecule type" value="Genomic_DNA"/>
</dbReference>
<dbReference type="PANTHER" id="PTHR47099:SF1">
    <property type="entry name" value="METHYLCOBAMIDE:COM METHYLTRANSFERASE MTBA"/>
    <property type="match status" value="1"/>
</dbReference>
<organism evidence="2 3">
    <name type="scientific">Anaerohalosphaera lusitana</name>
    <dbReference type="NCBI Taxonomy" id="1936003"/>
    <lineage>
        <taxon>Bacteria</taxon>
        <taxon>Pseudomonadati</taxon>
        <taxon>Planctomycetota</taxon>
        <taxon>Phycisphaerae</taxon>
        <taxon>Sedimentisphaerales</taxon>
        <taxon>Anaerohalosphaeraceae</taxon>
        <taxon>Anaerohalosphaera</taxon>
    </lineage>
</organism>
<evidence type="ECO:0000313" key="2">
    <source>
        <dbReference type="EMBL" id="AQT68270.1"/>
    </source>
</evidence>
<name>A0A1U9NL06_9BACT</name>
<evidence type="ECO:0000259" key="1">
    <source>
        <dbReference type="Pfam" id="PF01208"/>
    </source>
</evidence>
<proteinExistence type="predicted"/>
<keyword evidence="2" id="KW-0808">Transferase</keyword>
<dbReference type="Proteomes" id="UP000189674">
    <property type="component" value="Chromosome"/>
</dbReference>
<feature type="domain" description="Uroporphyrinogen decarboxylase (URO-D)" evidence="1">
    <location>
        <begin position="152"/>
        <end position="352"/>
    </location>
</feature>
<evidence type="ECO:0000313" key="3">
    <source>
        <dbReference type="Proteomes" id="UP000189674"/>
    </source>
</evidence>
<dbReference type="SUPFAM" id="SSF51726">
    <property type="entry name" value="UROD/MetE-like"/>
    <property type="match status" value="1"/>
</dbReference>
<dbReference type="InterPro" id="IPR000257">
    <property type="entry name" value="Uroporphyrinogen_deCOase"/>
</dbReference>
<dbReference type="Gene3D" id="3.20.20.210">
    <property type="match status" value="1"/>
</dbReference>